<protein>
    <submittedName>
        <fullName evidence="8">Putative Fe-S oxidoreductase</fullName>
    </submittedName>
</protein>
<dbReference type="SFLD" id="SFLDG01067">
    <property type="entry name" value="SPASM/twitch_domain_containing"/>
    <property type="match status" value="1"/>
</dbReference>
<evidence type="ECO:0000256" key="1">
    <source>
        <dbReference type="ARBA" id="ARBA00001966"/>
    </source>
</evidence>
<dbReference type="EMBL" id="AOSV01000030">
    <property type="protein sequence ID" value="EMG36401.1"/>
    <property type="molecule type" value="Genomic_DNA"/>
</dbReference>
<dbReference type="InterPro" id="IPR013785">
    <property type="entry name" value="Aldolase_TIM"/>
</dbReference>
<dbReference type="PANTHER" id="PTHR43306:SF1">
    <property type="entry name" value="7,8-DIHYDRO-6-HYDROXYMETHYLPTERIN DIMETHYLTRANSFERASE"/>
    <property type="match status" value="1"/>
</dbReference>
<dbReference type="Pfam" id="PF23545">
    <property type="entry name" value="Zn_ribbon_HMPTM"/>
    <property type="match status" value="1"/>
</dbReference>
<dbReference type="GO" id="GO:0003824">
    <property type="term" value="F:catalytic activity"/>
    <property type="evidence" value="ECO:0007669"/>
    <property type="project" value="InterPro"/>
</dbReference>
<proteinExistence type="predicted"/>
<evidence type="ECO:0000256" key="5">
    <source>
        <dbReference type="ARBA" id="ARBA00023014"/>
    </source>
</evidence>
<feature type="region of interest" description="Disordered" evidence="6">
    <location>
        <begin position="1"/>
        <end position="31"/>
    </location>
</feature>
<evidence type="ECO:0000256" key="2">
    <source>
        <dbReference type="ARBA" id="ARBA00022691"/>
    </source>
</evidence>
<dbReference type="Gene3D" id="3.20.20.70">
    <property type="entry name" value="Aldolase class I"/>
    <property type="match status" value="1"/>
</dbReference>
<dbReference type="Pfam" id="PF04055">
    <property type="entry name" value="Radical_SAM"/>
    <property type="match status" value="1"/>
</dbReference>
<dbReference type="SFLD" id="SFLDG01100">
    <property type="entry name" value="methyltransferase_(Class_D)"/>
    <property type="match status" value="1"/>
</dbReference>
<accession>M5Q050</accession>
<keyword evidence="4" id="KW-0408">Iron</keyword>
<evidence type="ECO:0000313" key="9">
    <source>
        <dbReference type="Proteomes" id="UP000011922"/>
    </source>
</evidence>
<dbReference type="Proteomes" id="UP000011922">
    <property type="component" value="Unassembled WGS sequence"/>
</dbReference>
<dbReference type="GO" id="GO:0051536">
    <property type="term" value="F:iron-sulfur cluster binding"/>
    <property type="evidence" value="ECO:0007669"/>
    <property type="project" value="UniProtKB-KW"/>
</dbReference>
<dbReference type="OrthoDB" id="9782387at2"/>
<dbReference type="InterPro" id="IPR054698">
    <property type="entry name" value="rSAM_Se_TrsS"/>
</dbReference>
<dbReference type="InterPro" id="IPR034474">
    <property type="entry name" value="Methyltransferase_Class_D"/>
</dbReference>
<keyword evidence="5" id="KW-0411">Iron-sulfur</keyword>
<dbReference type="PANTHER" id="PTHR43306">
    <property type="entry name" value="7,8-DIHYDRO-6-HYDROXYMETHYLPTERIN DIMETHYLTRANSFERASE"/>
    <property type="match status" value="1"/>
</dbReference>
<evidence type="ECO:0000256" key="4">
    <source>
        <dbReference type="ARBA" id="ARBA00023004"/>
    </source>
</evidence>
<dbReference type="PROSITE" id="PS51918">
    <property type="entry name" value="RADICAL_SAM"/>
    <property type="match status" value="1"/>
</dbReference>
<dbReference type="InterPro" id="IPR056488">
    <property type="entry name" value="Zn_ribbon_HMPTM"/>
</dbReference>
<dbReference type="SUPFAM" id="SSF102114">
    <property type="entry name" value="Radical SAM enzymes"/>
    <property type="match status" value="1"/>
</dbReference>
<evidence type="ECO:0000256" key="6">
    <source>
        <dbReference type="SAM" id="MobiDB-lite"/>
    </source>
</evidence>
<keyword evidence="2" id="KW-0949">S-adenosyl-L-methionine</keyword>
<keyword evidence="3" id="KW-0479">Metal-binding</keyword>
<dbReference type="PATRIC" id="fig|1262666.3.peg.2942"/>
<dbReference type="AlphaFoldDB" id="M5Q050"/>
<dbReference type="GO" id="GO:0046872">
    <property type="term" value="F:metal ion binding"/>
    <property type="evidence" value="ECO:0007669"/>
    <property type="project" value="UniProtKB-KW"/>
</dbReference>
<dbReference type="NCBIfam" id="NF045646">
    <property type="entry name" value="rSAM_Se_TrsS"/>
    <property type="match status" value="1"/>
</dbReference>
<organism evidence="8 9">
    <name type="scientific">Desulfocurvibacter africanus PCS</name>
    <dbReference type="NCBI Taxonomy" id="1262666"/>
    <lineage>
        <taxon>Bacteria</taxon>
        <taxon>Pseudomonadati</taxon>
        <taxon>Thermodesulfobacteriota</taxon>
        <taxon>Desulfovibrionia</taxon>
        <taxon>Desulfovibrionales</taxon>
        <taxon>Desulfovibrionaceae</taxon>
        <taxon>Desulfocurvibacter</taxon>
    </lineage>
</organism>
<dbReference type="InterPro" id="IPR007197">
    <property type="entry name" value="rSAM"/>
</dbReference>
<sequence>MTGKPHIPITGMSTTDGRGAWEQSKETPRDHGATRSVCPICLRGVDARRVGQGDTTWLVKDCPEHGRFSAPIWRGAPDFEAWKRPKIPSAPRLSLTRRDKGCPHDCGLCEEHGQHTCTALLEVTMRCNLACPVCFASAGGTDPAGDPDLARIGFWYERVMTASGPCNIQLSGGEPTVRDDLPEIVALGRERGFSFIQLNTNGLRLAQDAAYAQALRDAGLASVFLQFDAVDDEMYRVLRGRPLLHRKLLAVERCLELGLGVVLVPTLAPGVNEQALGPIVEYALSMGSGVRGVHIQPMSRFGRFPGAPDGERITLPEIMHLLETQTNGMLRAAHFEPPGCEHALCSFHATYVRTLDGKLKPLKTGGCCGSKAEPTPAEEGSRRAVARVAREWVAPKPLDTSPDNTASRAKGDFDLFLEQALATFTVSAMAFQDAWTLDLERLQGCCIHVVSPDGRLVPFCAWNLTAADGTPLHRGRG</sequence>
<dbReference type="SFLD" id="SFLDS00029">
    <property type="entry name" value="Radical_SAM"/>
    <property type="match status" value="1"/>
</dbReference>
<evidence type="ECO:0000313" key="8">
    <source>
        <dbReference type="EMBL" id="EMG36401.1"/>
    </source>
</evidence>
<reference evidence="8 9" key="1">
    <citation type="journal article" date="2013" name="Genome Announc.">
        <title>Draft Genome Sequence for Desulfovibrio africanus Strain PCS.</title>
        <authorList>
            <person name="Brown S.D."/>
            <person name="Utturkar S.M."/>
            <person name="Arkin A.P."/>
            <person name="Deutschbauer A.M."/>
            <person name="Elias D.A."/>
            <person name="Hazen T.C."/>
            <person name="Chakraborty R."/>
        </authorList>
    </citation>
    <scope>NUCLEOTIDE SEQUENCE [LARGE SCALE GENOMIC DNA]</scope>
    <source>
        <strain evidence="8 9">PCS</strain>
    </source>
</reference>
<gene>
    <name evidence="8" type="ORF">PCS_02904</name>
</gene>
<dbReference type="CDD" id="cd01335">
    <property type="entry name" value="Radical_SAM"/>
    <property type="match status" value="1"/>
</dbReference>
<dbReference type="InterPro" id="IPR058240">
    <property type="entry name" value="rSAM_sf"/>
</dbReference>
<comment type="caution">
    <text evidence="8">The sequence shown here is derived from an EMBL/GenBank/DDBJ whole genome shotgun (WGS) entry which is preliminary data.</text>
</comment>
<name>M5Q050_DESAF</name>
<evidence type="ECO:0000256" key="3">
    <source>
        <dbReference type="ARBA" id="ARBA00022723"/>
    </source>
</evidence>
<comment type="cofactor">
    <cofactor evidence="1">
        <name>[4Fe-4S] cluster</name>
        <dbReference type="ChEBI" id="CHEBI:49883"/>
    </cofactor>
</comment>
<evidence type="ECO:0000259" key="7">
    <source>
        <dbReference type="PROSITE" id="PS51918"/>
    </source>
</evidence>
<feature type="domain" description="Radical SAM core" evidence="7">
    <location>
        <begin position="111"/>
        <end position="331"/>
    </location>
</feature>